<dbReference type="UniPathway" id="UPA00251">
    <property type="reaction ID" value="UER00321"/>
</dbReference>
<accession>A0A1L3A3X7</accession>
<dbReference type="GO" id="GO:0004853">
    <property type="term" value="F:uroporphyrinogen decarboxylase activity"/>
    <property type="evidence" value="ECO:0007669"/>
    <property type="project" value="UniProtKB-EC"/>
</dbReference>
<reference evidence="8" key="2">
    <citation type="submission" date="2016-01" db="EMBL/GenBank/DDBJ databases">
        <authorList>
            <person name="Oliw E.H."/>
        </authorList>
    </citation>
    <scope>NUCLEOTIDE SEQUENCE</scope>
</reference>
<keyword evidence="4" id="KW-0210">Decarboxylase</keyword>
<comment type="similarity">
    <text evidence="2">Belongs to the uroporphyrinogen decarboxylase family.</text>
</comment>
<evidence type="ECO:0000256" key="1">
    <source>
        <dbReference type="ARBA" id="ARBA00004804"/>
    </source>
</evidence>
<dbReference type="PANTHER" id="PTHR21091">
    <property type="entry name" value="METHYLTETRAHYDROFOLATE:HOMOCYSTEINE METHYLTRANSFERASE RELATED"/>
    <property type="match status" value="1"/>
</dbReference>
<dbReference type="EC" id="4.1.1.37" evidence="3"/>
<sequence length="390" mass="42878">MSDLPPMKATDKARRMLSALKGENTHETTPVWAMRQAGRYLPEYMSYTAGTDFFHNCQTPERAAEITLQPARLDIDAAILFSDILIIPQALGMVVKMHPGKGPQFDAPLLEVGNVEPLIAPLLVKYGAEKVAASQTLTHDREKQLGKDAVESLAYTREALRLIRQRLDGSMPLIGFTGAPFTLMCYMVEGVSKANYSGARRWFYDCPDVARKLLALITNACIELLLMQIESGAQIIQVFESHGGELTPQVFEEFERPCLELIATTLKKLHPEVPVTLFARNCLHSLEKCFASPYDAISIDCTVSMTDACVLAKRYGKAVQGNLDPCIFYGGPEVIKAHTTAMLKEAAAVLGTTPSGAPKSFVANLGWGMMPSHKPEQLQAFIDAVHDFTK</sequence>
<evidence type="ECO:0000256" key="2">
    <source>
        <dbReference type="ARBA" id="ARBA00009935"/>
    </source>
</evidence>
<dbReference type="Gene3D" id="3.20.20.210">
    <property type="match status" value="1"/>
</dbReference>
<dbReference type="Pfam" id="PF01208">
    <property type="entry name" value="URO-D"/>
    <property type="match status" value="1"/>
</dbReference>
<dbReference type="CDD" id="cd00717">
    <property type="entry name" value="URO-D"/>
    <property type="match status" value="1"/>
</dbReference>
<evidence type="ECO:0000256" key="3">
    <source>
        <dbReference type="ARBA" id="ARBA00012288"/>
    </source>
</evidence>
<evidence type="ECO:0000256" key="5">
    <source>
        <dbReference type="ARBA" id="ARBA00023239"/>
    </source>
</evidence>
<dbReference type="PROSITE" id="PS00907">
    <property type="entry name" value="UROD_2"/>
    <property type="match status" value="1"/>
</dbReference>
<protein>
    <recommendedName>
        <fullName evidence="3">uroporphyrinogen decarboxylase</fullName>
        <ecNumber evidence="3">4.1.1.37</ecNumber>
    </recommendedName>
</protein>
<keyword evidence="5" id="KW-0456">Lyase</keyword>
<reference evidence="8" key="1">
    <citation type="journal article" date="2016" name="J. Phycol.">
        <title>The tetrapyrrole synthesis pathway as a model of horizontal gene transfer in euglenoids.</title>
        <authorList>
            <person name="Lakey B."/>
            <person name="Triemer R."/>
        </authorList>
    </citation>
    <scope>NUCLEOTIDE SEQUENCE</scope>
</reference>
<evidence type="ECO:0000259" key="7">
    <source>
        <dbReference type="PROSITE" id="PS00907"/>
    </source>
</evidence>
<dbReference type="OrthoDB" id="339900at2759"/>
<evidence type="ECO:0000256" key="6">
    <source>
        <dbReference type="ARBA" id="ARBA00023244"/>
    </source>
</evidence>
<dbReference type="GO" id="GO:0005829">
    <property type="term" value="C:cytosol"/>
    <property type="evidence" value="ECO:0007669"/>
    <property type="project" value="TreeGrafter"/>
</dbReference>
<evidence type="ECO:0000256" key="4">
    <source>
        <dbReference type="ARBA" id="ARBA00022793"/>
    </source>
</evidence>
<dbReference type="AlphaFoldDB" id="A0A1L3A3X7"/>
<dbReference type="GO" id="GO:0006782">
    <property type="term" value="P:protoporphyrinogen IX biosynthetic process"/>
    <property type="evidence" value="ECO:0007669"/>
    <property type="project" value="UniProtKB-UniPathway"/>
</dbReference>
<feature type="non-terminal residue" evidence="8">
    <location>
        <position position="1"/>
    </location>
</feature>
<comment type="pathway">
    <text evidence="1">Porphyrin-containing compound metabolism; protoporphyrin-IX biosynthesis; coproporphyrinogen-III from 5-aminolevulinate: step 4/4.</text>
</comment>
<evidence type="ECO:0000313" key="8">
    <source>
        <dbReference type="EMBL" id="APF46175.1"/>
    </source>
</evidence>
<keyword evidence="6" id="KW-0627">Porphyrin biosynthesis</keyword>
<dbReference type="InterPro" id="IPR038071">
    <property type="entry name" value="UROD/MetE-like_sf"/>
</dbReference>
<proteinExistence type="evidence at transcript level"/>
<organism evidence="8">
    <name type="scientific">Diplonema papillatum</name>
    <dbReference type="NCBI Taxonomy" id="91374"/>
    <lineage>
        <taxon>Eukaryota</taxon>
        <taxon>Discoba</taxon>
        <taxon>Euglenozoa</taxon>
        <taxon>Diplonemea</taxon>
        <taxon>Diplonemidae</taxon>
        <taxon>Diplonema</taxon>
    </lineage>
</organism>
<dbReference type="EMBL" id="KU500753">
    <property type="protein sequence ID" value="APF46175.1"/>
    <property type="molecule type" value="mRNA"/>
</dbReference>
<dbReference type="InterPro" id="IPR006361">
    <property type="entry name" value="Uroporphyrinogen_deCO2ase_HemE"/>
</dbReference>
<feature type="non-terminal residue" evidence="8">
    <location>
        <position position="390"/>
    </location>
</feature>
<dbReference type="SUPFAM" id="SSF51726">
    <property type="entry name" value="UROD/MetE-like"/>
    <property type="match status" value="1"/>
</dbReference>
<dbReference type="InterPro" id="IPR000257">
    <property type="entry name" value="Uroporphyrinogen_deCOase"/>
</dbReference>
<dbReference type="PANTHER" id="PTHR21091:SF169">
    <property type="entry name" value="UROPORPHYRINOGEN DECARBOXYLASE"/>
    <property type="match status" value="1"/>
</dbReference>
<feature type="domain" description="Uroporphyrinogen decarboxylase (URO-D)" evidence="7">
    <location>
        <begin position="174"/>
        <end position="190"/>
    </location>
</feature>
<name>A0A1L3A3X7_9EUGL</name>